<dbReference type="PANTHER" id="PTHR24171:SF8">
    <property type="entry name" value="BRCA1-ASSOCIATED RING DOMAIN PROTEIN 1"/>
    <property type="match status" value="1"/>
</dbReference>
<dbReference type="InterPro" id="IPR013083">
    <property type="entry name" value="Znf_RING/FYVE/PHD"/>
</dbReference>
<evidence type="ECO:0000256" key="5">
    <source>
        <dbReference type="ARBA" id="ARBA00023043"/>
    </source>
</evidence>
<dbReference type="InterPro" id="IPR002110">
    <property type="entry name" value="Ankyrin_rpt"/>
</dbReference>
<protein>
    <submittedName>
        <fullName evidence="10 11">BRCA1-associated RING domain protein 1-like isoform X1</fullName>
    </submittedName>
</protein>
<dbReference type="AlphaFoldDB" id="A0A6P3WXE0"/>
<dbReference type="GO" id="GO:0085020">
    <property type="term" value="P:protein K6-linked ubiquitination"/>
    <property type="evidence" value="ECO:0007669"/>
    <property type="project" value="TreeGrafter"/>
</dbReference>
<dbReference type="PROSITE" id="PS50089">
    <property type="entry name" value="ZF_RING_2"/>
    <property type="match status" value="1"/>
</dbReference>
<evidence type="ECO:0000313" key="10">
    <source>
        <dbReference type="RefSeq" id="XP_014470781.1"/>
    </source>
</evidence>
<dbReference type="GO" id="GO:0031436">
    <property type="term" value="C:BRCA1-BARD1 complex"/>
    <property type="evidence" value="ECO:0007669"/>
    <property type="project" value="TreeGrafter"/>
</dbReference>
<dbReference type="RefSeq" id="XP_014470806.1">
    <property type="nucleotide sequence ID" value="XM_014615320.1"/>
</dbReference>
<dbReference type="PANTHER" id="PTHR24171">
    <property type="entry name" value="ANKYRIN REPEAT DOMAIN-CONTAINING PROTEIN 39-RELATED"/>
    <property type="match status" value="1"/>
</dbReference>
<dbReference type="PROSITE" id="PS00518">
    <property type="entry name" value="ZF_RING_1"/>
    <property type="match status" value="1"/>
</dbReference>
<keyword evidence="9" id="KW-1185">Reference proteome</keyword>
<dbReference type="GO" id="GO:0008270">
    <property type="term" value="F:zinc ion binding"/>
    <property type="evidence" value="ECO:0007669"/>
    <property type="project" value="UniProtKB-KW"/>
</dbReference>
<name>A0A6P3WXE0_DINQU</name>
<dbReference type="Gene3D" id="3.40.50.10190">
    <property type="entry name" value="BRCT domain"/>
    <property type="match status" value="2"/>
</dbReference>
<dbReference type="CDD" id="cd17720">
    <property type="entry name" value="BRCT_Bard1_rpt2"/>
    <property type="match status" value="1"/>
</dbReference>
<evidence type="ECO:0000256" key="1">
    <source>
        <dbReference type="ARBA" id="ARBA00022723"/>
    </source>
</evidence>
<dbReference type="GO" id="GO:0070531">
    <property type="term" value="C:BRCA1-A complex"/>
    <property type="evidence" value="ECO:0007669"/>
    <property type="project" value="TreeGrafter"/>
</dbReference>
<dbReference type="GeneID" id="106742393"/>
<evidence type="ECO:0000313" key="13">
    <source>
        <dbReference type="RefSeq" id="XP_014470806.1"/>
    </source>
</evidence>
<dbReference type="Proteomes" id="UP000515204">
    <property type="component" value="Unplaced"/>
</dbReference>
<reference evidence="10 11" key="1">
    <citation type="submission" date="2025-04" db="UniProtKB">
        <authorList>
            <consortium name="RefSeq"/>
        </authorList>
    </citation>
    <scope>IDENTIFICATION</scope>
</reference>
<evidence type="ECO:0000256" key="2">
    <source>
        <dbReference type="ARBA" id="ARBA00022737"/>
    </source>
</evidence>
<dbReference type="Gene3D" id="3.30.40.10">
    <property type="entry name" value="Zinc/RING finger domain, C3HC4 (zinc finger)"/>
    <property type="match status" value="1"/>
</dbReference>
<dbReference type="InterPro" id="IPR017907">
    <property type="entry name" value="Znf_RING_CS"/>
</dbReference>
<dbReference type="SUPFAM" id="SSF57850">
    <property type="entry name" value="RING/U-box"/>
    <property type="match status" value="1"/>
</dbReference>
<proteinExistence type="predicted"/>
<keyword evidence="5 6" id="KW-0040">ANK repeat</keyword>
<evidence type="ECO:0000256" key="7">
    <source>
        <dbReference type="PROSITE-ProRule" id="PRU00175"/>
    </source>
</evidence>
<dbReference type="KEGG" id="dqu:106742393"/>
<dbReference type="RefSeq" id="XP_014470797.1">
    <property type="nucleotide sequence ID" value="XM_014615311.1"/>
</dbReference>
<dbReference type="GO" id="GO:0004842">
    <property type="term" value="F:ubiquitin-protein transferase activity"/>
    <property type="evidence" value="ECO:0007669"/>
    <property type="project" value="TreeGrafter"/>
</dbReference>
<keyword evidence="1" id="KW-0479">Metal-binding</keyword>
<dbReference type="RefSeq" id="XP_014470781.1">
    <property type="nucleotide sequence ID" value="XM_014615295.1"/>
</dbReference>
<evidence type="ECO:0000256" key="6">
    <source>
        <dbReference type="PROSITE-ProRule" id="PRU00023"/>
    </source>
</evidence>
<dbReference type="SUPFAM" id="SSF48403">
    <property type="entry name" value="Ankyrin repeat"/>
    <property type="match status" value="1"/>
</dbReference>
<dbReference type="Gene3D" id="1.25.40.20">
    <property type="entry name" value="Ankyrin repeat-containing domain"/>
    <property type="match status" value="1"/>
</dbReference>
<keyword evidence="3 7" id="KW-0863">Zinc-finger</keyword>
<organism evidence="9 13">
    <name type="scientific">Dinoponera quadriceps</name>
    <name type="common">South American ant</name>
    <dbReference type="NCBI Taxonomy" id="609295"/>
    <lineage>
        <taxon>Eukaryota</taxon>
        <taxon>Metazoa</taxon>
        <taxon>Ecdysozoa</taxon>
        <taxon>Arthropoda</taxon>
        <taxon>Hexapoda</taxon>
        <taxon>Insecta</taxon>
        <taxon>Pterygota</taxon>
        <taxon>Neoptera</taxon>
        <taxon>Endopterygota</taxon>
        <taxon>Hymenoptera</taxon>
        <taxon>Apocrita</taxon>
        <taxon>Aculeata</taxon>
        <taxon>Formicoidea</taxon>
        <taxon>Formicidae</taxon>
        <taxon>Ponerinae</taxon>
        <taxon>Ponerini</taxon>
        <taxon>Dinoponera</taxon>
    </lineage>
</organism>
<keyword evidence="2" id="KW-0677">Repeat</keyword>
<evidence type="ECO:0000313" key="11">
    <source>
        <dbReference type="RefSeq" id="XP_014470788.1"/>
    </source>
</evidence>
<evidence type="ECO:0000313" key="12">
    <source>
        <dbReference type="RefSeq" id="XP_014470797.1"/>
    </source>
</evidence>
<keyword evidence="4" id="KW-0862">Zinc</keyword>
<dbReference type="Pfam" id="PF12796">
    <property type="entry name" value="Ank_2"/>
    <property type="match status" value="1"/>
</dbReference>
<gene>
    <name evidence="10 11 12 13" type="primary">LOC106742393</name>
</gene>
<dbReference type="InterPro" id="IPR036420">
    <property type="entry name" value="BRCT_dom_sf"/>
</dbReference>
<feature type="repeat" description="ANK" evidence="6">
    <location>
        <begin position="234"/>
        <end position="266"/>
    </location>
</feature>
<evidence type="ECO:0000313" key="9">
    <source>
        <dbReference type="Proteomes" id="UP000515204"/>
    </source>
</evidence>
<dbReference type="PROSITE" id="PS50297">
    <property type="entry name" value="ANK_REP_REGION"/>
    <property type="match status" value="3"/>
</dbReference>
<dbReference type="OrthoDB" id="2384350at2759"/>
<dbReference type="PROSITE" id="PS50088">
    <property type="entry name" value="ANK_REPEAT"/>
    <property type="match status" value="3"/>
</dbReference>
<evidence type="ECO:0000256" key="3">
    <source>
        <dbReference type="ARBA" id="ARBA00022771"/>
    </source>
</evidence>
<evidence type="ECO:0000259" key="8">
    <source>
        <dbReference type="PROSITE" id="PS50089"/>
    </source>
</evidence>
<feature type="repeat" description="ANK" evidence="6">
    <location>
        <begin position="201"/>
        <end position="233"/>
    </location>
</feature>
<dbReference type="SUPFAM" id="SSF52113">
    <property type="entry name" value="BRCT domain"/>
    <property type="match status" value="2"/>
</dbReference>
<dbReference type="RefSeq" id="XP_014470788.1">
    <property type="nucleotide sequence ID" value="XM_014615302.1"/>
</dbReference>
<feature type="domain" description="RING-type" evidence="8">
    <location>
        <begin position="60"/>
        <end position="95"/>
    </location>
</feature>
<accession>A0A6P3WXE0</accession>
<dbReference type="InterPro" id="IPR001841">
    <property type="entry name" value="Znf_RING"/>
</dbReference>
<dbReference type="SMART" id="SM00248">
    <property type="entry name" value="ANK"/>
    <property type="match status" value="3"/>
</dbReference>
<evidence type="ECO:0000256" key="4">
    <source>
        <dbReference type="ARBA" id="ARBA00022833"/>
    </source>
</evidence>
<dbReference type="InterPro" id="IPR036770">
    <property type="entry name" value="Ankyrin_rpt-contain_sf"/>
</dbReference>
<sequence>MNSTLKDRRWMVGCTGKSRRNVHADYYYTLDSQKIRFATMEILWPDTAIALQDFANILVCGKCGLKPVSPIRFTSCGHFFCCNCVKSITKCFICNIPVQPKEMSPDHTVSNLIRNCDIIAEIINKRDLWDTNNIDSANISMGTTVCKTICTPKNTYIPKRNINKTNFKGETQLHTACLKRNIERVTTLLALGANPNTKDNAGWTPLQEIVSYGHTQLCELLLKGGASPNIPGTESRRPLHDAVISGGIEEAKLLLRYHADKDVYDKYGKSPLDYCKSDEMREILMGSHESPYPSKRTPDFNQTMDKSFIMGQDKMMVLASNLRFRSRKALNLVAAQHKFKVLTAYRSTVTHVIVETKLYSDIAESSVDAWFAIVRGCWLLNSKWITLAADVEDVFNMDFEAFEVSGAPVLGVPKKARLNAELQQPRLFNNCFFYFALSASRNYWRIGDIYLNKDDLTKLVKEGEGTVLAREPHPEDLKDGTRAIPFHTANDASHPLHECTHYIIYMPGKSEPRVKYNMQHIKTLPLMWLIECIENFTLIDPAYLGLP</sequence>
<feature type="repeat" description="ANK" evidence="6">
    <location>
        <begin position="168"/>
        <end position="200"/>
    </location>
</feature>